<dbReference type="InterPro" id="IPR002733">
    <property type="entry name" value="AMMECR1_domain"/>
</dbReference>
<dbReference type="Gene3D" id="3.30.700.20">
    <property type="entry name" value="Hypothetical protein ph0010, domain 1"/>
    <property type="match status" value="1"/>
</dbReference>
<reference evidence="2 3" key="1">
    <citation type="journal article" date="2014" name="ISME J.">
        <title>Candidatus Competibacter-lineage genomes retrieved from metagenomes reveal functional metabolic diversity.</title>
        <authorList>
            <person name="McIlroy S.J."/>
            <person name="Albertsen M."/>
            <person name="Andresen E.K."/>
            <person name="Saunders A.M."/>
            <person name="Kristiansen R."/>
            <person name="Stokholm-Bjerregaard M."/>
            <person name="Nielsen K.L."/>
            <person name="Nielsen P.H."/>
        </authorList>
    </citation>
    <scope>NUCLEOTIDE SEQUENCE [LARGE SCALE GENOMIC DNA]</scope>
    <source>
        <strain evidence="2 3">Run_B_J11</strain>
    </source>
</reference>
<dbReference type="Pfam" id="PF01871">
    <property type="entry name" value="AMMECR1"/>
    <property type="match status" value="1"/>
</dbReference>
<dbReference type="AlphaFoldDB" id="A0A7U7GFM4"/>
<proteinExistence type="predicted"/>
<evidence type="ECO:0000313" key="3">
    <source>
        <dbReference type="Proteomes" id="UP000019184"/>
    </source>
</evidence>
<dbReference type="Gene3D" id="3.30.1490.150">
    <property type="entry name" value="Hypothetical protein ph0010, domain 2"/>
    <property type="match status" value="1"/>
</dbReference>
<accession>A0A7U7GFM4</accession>
<feature type="domain" description="AMMECR1" evidence="1">
    <location>
        <begin position="10"/>
        <end position="195"/>
    </location>
</feature>
<dbReference type="SUPFAM" id="SSF143447">
    <property type="entry name" value="AMMECR1-like"/>
    <property type="match status" value="1"/>
</dbReference>
<dbReference type="PROSITE" id="PS51112">
    <property type="entry name" value="AMMECR1"/>
    <property type="match status" value="1"/>
</dbReference>
<dbReference type="EMBL" id="CBTK010000302">
    <property type="protein sequence ID" value="CDH47505.1"/>
    <property type="molecule type" value="Genomic_DNA"/>
</dbReference>
<dbReference type="PANTHER" id="PTHR13016:SF0">
    <property type="entry name" value="AMME SYNDROME CANDIDATE GENE 1 PROTEIN"/>
    <property type="match status" value="1"/>
</dbReference>
<name>A0A7U7GFM4_9GAMM</name>
<sequence length="195" mass="21473">MSSTESLSNSSRAALLDVARASIQHGLRQGQALAVNPDDYPAALRPLRATFVTLEIGGQLRGCIGALAAYQPLVQDVAAHAYAAAFEDPRFPRLRPEEFPSLDLHLSVLSPPEPLHFGSEEELLAQLRPGIDGLILHCNNYRATFLPAVWESLPDPYMFLTQLKLKAGLPLDFWSPELRAERYTTEYFGADAADQ</sequence>
<evidence type="ECO:0000313" key="2">
    <source>
        <dbReference type="EMBL" id="CDH47505.1"/>
    </source>
</evidence>
<dbReference type="RefSeq" id="WP_034436560.1">
    <property type="nucleotide sequence ID" value="NZ_CBTK010000302.1"/>
</dbReference>
<dbReference type="PANTHER" id="PTHR13016">
    <property type="entry name" value="AMMECR1 HOMOLOG"/>
    <property type="match status" value="1"/>
</dbReference>
<dbReference type="NCBIfam" id="TIGR04335">
    <property type="entry name" value="AmmeMemoSam_A"/>
    <property type="match status" value="1"/>
</dbReference>
<evidence type="ECO:0000259" key="1">
    <source>
        <dbReference type="PROSITE" id="PS51112"/>
    </source>
</evidence>
<gene>
    <name evidence="2" type="ORF">BN874_830058</name>
</gene>
<dbReference type="Proteomes" id="UP000019184">
    <property type="component" value="Unassembled WGS sequence"/>
</dbReference>
<dbReference type="InterPro" id="IPR027485">
    <property type="entry name" value="AMMECR1_N"/>
</dbReference>
<keyword evidence="3" id="KW-1185">Reference proteome</keyword>
<dbReference type="NCBIfam" id="TIGR00296">
    <property type="entry name" value="TIGR00296 family protein"/>
    <property type="match status" value="1"/>
</dbReference>
<comment type="caution">
    <text evidence="2">The sequence shown here is derived from an EMBL/GenBank/DDBJ whole genome shotgun (WGS) entry which is preliminary data.</text>
</comment>
<dbReference type="InterPro" id="IPR027623">
    <property type="entry name" value="AmmeMemoSam_A"/>
</dbReference>
<organism evidence="2 3">
    <name type="scientific">Candidatus Contendobacter odensis Run_B_J11</name>
    <dbReference type="NCBI Taxonomy" id="1400861"/>
    <lineage>
        <taxon>Bacteria</taxon>
        <taxon>Pseudomonadati</taxon>
        <taxon>Pseudomonadota</taxon>
        <taxon>Gammaproteobacteria</taxon>
        <taxon>Candidatus Competibacteraceae</taxon>
        <taxon>Candidatus Contendibacter</taxon>
    </lineage>
</organism>
<dbReference type="InterPro" id="IPR023473">
    <property type="entry name" value="AMMECR1"/>
</dbReference>
<dbReference type="InterPro" id="IPR036071">
    <property type="entry name" value="AMMECR1_dom_sf"/>
</dbReference>
<protein>
    <submittedName>
        <fullName evidence="2">AMMECR1 domain protein</fullName>
    </submittedName>
</protein>
<dbReference type="OrthoDB" id="9782820at2"/>